<dbReference type="AlphaFoldDB" id="A0A5J5B3R1"/>
<dbReference type="SMART" id="SM00554">
    <property type="entry name" value="FAS1"/>
    <property type="match status" value="1"/>
</dbReference>
<comment type="similarity">
    <text evidence="1">Belongs to the fasciclin-like AGP family.</text>
</comment>
<feature type="chain" id="PRO_5023848871" description="FAS1 domain-containing protein" evidence="3">
    <location>
        <begin position="30"/>
        <end position="233"/>
    </location>
</feature>
<accession>A0A5J5B3R1</accession>
<dbReference type="PROSITE" id="PS50213">
    <property type="entry name" value="FAS1"/>
    <property type="match status" value="1"/>
</dbReference>
<dbReference type="InterPro" id="IPR036378">
    <property type="entry name" value="FAS1_dom_sf"/>
</dbReference>
<evidence type="ECO:0000256" key="3">
    <source>
        <dbReference type="SAM" id="SignalP"/>
    </source>
</evidence>
<dbReference type="SUPFAM" id="SSF82153">
    <property type="entry name" value="FAS1 domain"/>
    <property type="match status" value="1"/>
</dbReference>
<dbReference type="PANTHER" id="PTHR33985">
    <property type="entry name" value="OS02G0491300 PROTEIN-RELATED"/>
    <property type="match status" value="1"/>
</dbReference>
<feature type="domain" description="FAS1" evidence="4">
    <location>
        <begin position="34"/>
        <end position="153"/>
    </location>
</feature>
<dbReference type="EMBL" id="CM018039">
    <property type="protein sequence ID" value="KAA8536512.1"/>
    <property type="molecule type" value="Genomic_DNA"/>
</dbReference>
<dbReference type="InterPro" id="IPR000782">
    <property type="entry name" value="FAS1_domain"/>
</dbReference>
<protein>
    <recommendedName>
        <fullName evidence="4">FAS1 domain-containing protein</fullName>
    </recommendedName>
</protein>
<evidence type="ECO:0000313" key="5">
    <source>
        <dbReference type="EMBL" id="KAA8536512.1"/>
    </source>
</evidence>
<name>A0A5J5B3R1_9ASTE</name>
<proteinExistence type="inferred from homology"/>
<dbReference type="Proteomes" id="UP000325577">
    <property type="component" value="Linkage Group LG16"/>
</dbReference>
<keyword evidence="6" id="KW-1185">Reference proteome</keyword>
<evidence type="ECO:0000259" key="4">
    <source>
        <dbReference type="PROSITE" id="PS50213"/>
    </source>
</evidence>
<feature type="compositionally biased region" description="Polar residues" evidence="2">
    <location>
        <begin position="186"/>
        <end position="196"/>
    </location>
</feature>
<organism evidence="5 6">
    <name type="scientific">Nyssa sinensis</name>
    <dbReference type="NCBI Taxonomy" id="561372"/>
    <lineage>
        <taxon>Eukaryota</taxon>
        <taxon>Viridiplantae</taxon>
        <taxon>Streptophyta</taxon>
        <taxon>Embryophyta</taxon>
        <taxon>Tracheophyta</taxon>
        <taxon>Spermatophyta</taxon>
        <taxon>Magnoliopsida</taxon>
        <taxon>eudicotyledons</taxon>
        <taxon>Gunneridae</taxon>
        <taxon>Pentapetalae</taxon>
        <taxon>asterids</taxon>
        <taxon>Cornales</taxon>
        <taxon>Nyssaceae</taxon>
        <taxon>Nyssa</taxon>
    </lineage>
</organism>
<sequence length="233" mass="25310">MALHFCSLSVKILTLFVIILLFLPRAVTAIPELELESMLAAVRTRGYNLFCNAITTSDIYYEVLAGTSFTFFAPTDASLFALDMIATSSDYITTLRFHVVPRRFSLSDLRTLPPGSSLHTLVPLHDISIERLPSLGFDIITANGINVVVPGLFYGRDIAVHGLGGILSFRSQIGQRQDSPPPPSEANFSGNHSSVVGDSHAPPPENSSSFDRFAQRQDSPPPPSEANFSAWSG</sequence>
<evidence type="ECO:0000313" key="6">
    <source>
        <dbReference type="Proteomes" id="UP000325577"/>
    </source>
</evidence>
<dbReference type="PANTHER" id="PTHR33985:SF15">
    <property type="entry name" value="FASCICLIN-LIKE ARABINOGALACTAN PROTEIN 19"/>
    <property type="match status" value="1"/>
</dbReference>
<feature type="signal peptide" evidence="3">
    <location>
        <begin position="1"/>
        <end position="29"/>
    </location>
</feature>
<gene>
    <name evidence="5" type="ORF">F0562_028991</name>
</gene>
<dbReference type="Pfam" id="PF02469">
    <property type="entry name" value="Fasciclin"/>
    <property type="match status" value="1"/>
</dbReference>
<dbReference type="InterPro" id="IPR052806">
    <property type="entry name" value="Fasciclin-like_AGP"/>
</dbReference>
<evidence type="ECO:0000256" key="2">
    <source>
        <dbReference type="SAM" id="MobiDB-lite"/>
    </source>
</evidence>
<evidence type="ECO:0000256" key="1">
    <source>
        <dbReference type="ARBA" id="ARBA00007843"/>
    </source>
</evidence>
<dbReference type="OrthoDB" id="6513042at2759"/>
<reference evidence="5 6" key="1">
    <citation type="submission" date="2019-09" db="EMBL/GenBank/DDBJ databases">
        <title>A chromosome-level genome assembly of the Chinese tupelo Nyssa sinensis.</title>
        <authorList>
            <person name="Yang X."/>
            <person name="Kang M."/>
            <person name="Yang Y."/>
            <person name="Xiong H."/>
            <person name="Wang M."/>
            <person name="Zhang Z."/>
            <person name="Wang Z."/>
            <person name="Wu H."/>
            <person name="Ma T."/>
            <person name="Liu J."/>
            <person name="Xi Z."/>
        </authorList>
    </citation>
    <scope>NUCLEOTIDE SEQUENCE [LARGE SCALE GENOMIC DNA]</scope>
    <source>
        <strain evidence="5">J267</strain>
        <tissue evidence="5">Leaf</tissue>
    </source>
</reference>
<keyword evidence="3" id="KW-0732">Signal</keyword>
<dbReference type="Gene3D" id="2.30.180.10">
    <property type="entry name" value="FAS1 domain"/>
    <property type="match status" value="1"/>
</dbReference>
<feature type="region of interest" description="Disordered" evidence="2">
    <location>
        <begin position="173"/>
        <end position="233"/>
    </location>
</feature>